<dbReference type="Proteomes" id="UP000829398">
    <property type="component" value="Chromosome 4"/>
</dbReference>
<name>A0ACB8L9I2_CITSI</name>
<reference evidence="2" key="1">
    <citation type="journal article" date="2023" name="Hortic. Res.">
        <title>A chromosome-level phased genome enabling allele-level studies in sweet orange: a case study on citrus Huanglongbing tolerance.</title>
        <authorList>
            <person name="Wu B."/>
            <person name="Yu Q."/>
            <person name="Deng Z."/>
            <person name="Duan Y."/>
            <person name="Luo F."/>
            <person name="Gmitter F. Jr."/>
        </authorList>
    </citation>
    <scope>NUCLEOTIDE SEQUENCE [LARGE SCALE GENOMIC DNA]</scope>
    <source>
        <strain evidence="2">cv. Valencia</strain>
    </source>
</reference>
<accession>A0ACB8L9I2</accession>
<dbReference type="EMBL" id="CM039173">
    <property type="protein sequence ID" value="KAH9770147.1"/>
    <property type="molecule type" value="Genomic_DNA"/>
</dbReference>
<comment type="caution">
    <text evidence="1">The sequence shown here is derived from an EMBL/GenBank/DDBJ whole genome shotgun (WGS) entry which is preliminary data.</text>
</comment>
<protein>
    <submittedName>
        <fullName evidence="1">DUF4210 domain-containing protein</fullName>
    </submittedName>
</protein>
<evidence type="ECO:0000313" key="1">
    <source>
        <dbReference type="EMBL" id="KAH9770147.1"/>
    </source>
</evidence>
<evidence type="ECO:0000313" key="2">
    <source>
        <dbReference type="Proteomes" id="UP000829398"/>
    </source>
</evidence>
<gene>
    <name evidence="1" type="ORF">KPL71_012281</name>
</gene>
<keyword evidence="2" id="KW-1185">Reference proteome</keyword>
<organism evidence="1 2">
    <name type="scientific">Citrus sinensis</name>
    <name type="common">Sweet orange</name>
    <name type="synonym">Citrus aurantium var. sinensis</name>
    <dbReference type="NCBI Taxonomy" id="2711"/>
    <lineage>
        <taxon>Eukaryota</taxon>
        <taxon>Viridiplantae</taxon>
        <taxon>Streptophyta</taxon>
        <taxon>Embryophyta</taxon>
        <taxon>Tracheophyta</taxon>
        <taxon>Spermatophyta</taxon>
        <taxon>Magnoliopsida</taxon>
        <taxon>eudicotyledons</taxon>
        <taxon>Gunneridae</taxon>
        <taxon>Pentapetalae</taxon>
        <taxon>rosids</taxon>
        <taxon>malvids</taxon>
        <taxon>Sapindales</taxon>
        <taxon>Rutaceae</taxon>
        <taxon>Aurantioideae</taxon>
        <taxon>Citrus</taxon>
    </lineage>
</organism>
<proteinExistence type="predicted"/>
<sequence length="786" mass="85752">MGLPQVSSTGIAEEVAASLSTFVQTSPRAVNVSKCDLSGVHGGNLGNRMQVDLPCSSFGEFRSKIIAELPSSDALQMYKDGITNTYRLKKGSLELNGQLTSKTGQIQTPLPRIVGFESKELHSPADVFNRNLSSSTVVSVTGNAAEATGSLVRKRVLSPLSGMLRPNQFDGDTLDIGGGNLQSAFEDKKCEYTLNVSQEHKKAHIGDSNNFDSPTWSTSTSPEWKSLQGNNCGENSNIFTDGPFLGNKEWQSHNHLRSSECKYSAEPTTVKSSTGAIAVPKKNVGSPPLSLSPLGPKLPERIESMGRCRDVGKESDDAYITLNDMKQSLDGTFSGILSSQKDEGFRTPSQSLEDFDYLQKNIDLFTAEAATGTGWNWGPDLDLAPQCVKLVRSLSGLPVRRSLVGSFEESLLSGRLLSGKVSQRIGGFLAVLNVTGGNFSPKSQKLPFAVNSVDGDNYLLYYSSIYLAGHSPSNKCRGPKLKRSLSTDDSQAEKRRLHIPMKGRIQLVEWNGLKRVFVLTSSIRKCITHLAHCLTAAIISDRLNRLQVLSNPEKTPIHTFFCNYDLSDMPVGTKTFIRQKITLASSAPASIPGNGRQQGSEIRNFVKPFPVPAISQSLPISGEFSSSSKPETLCTPPNESAKETKTEGSVYKGNFDRCSCGFSSSEYVNTVGKESNSSTCQGNVSKSVNGSCRVNKNTTGSGVLRYALHLRFLCPFPKRCSRSIHRCKSNPLCAPTVNKDIGGERRFYLYSDMRVVFPQRHSDADEGKLHVEYDFPSDPKYFDISN</sequence>